<dbReference type="GO" id="GO:0005634">
    <property type="term" value="C:nucleus"/>
    <property type="evidence" value="ECO:0007669"/>
    <property type="project" value="UniProtKB-SubCell"/>
</dbReference>
<keyword evidence="4" id="KW-0963">Cytoplasm</keyword>
<dbReference type="GO" id="GO:0005819">
    <property type="term" value="C:spindle"/>
    <property type="evidence" value="ECO:0007669"/>
    <property type="project" value="UniProtKB-SubCell"/>
</dbReference>
<comment type="similarity">
    <text evidence="3">Belongs to the INCENP family.</text>
</comment>
<reference evidence="8 9" key="1">
    <citation type="journal article" date="2013" name="Curr. Biol.">
        <title>The Genome of the Foraminiferan Reticulomyxa filosa.</title>
        <authorList>
            <person name="Glockner G."/>
            <person name="Hulsmann N."/>
            <person name="Schleicher M."/>
            <person name="Noegel A.A."/>
            <person name="Eichinger L."/>
            <person name="Gallinger C."/>
            <person name="Pawlowski J."/>
            <person name="Sierra R."/>
            <person name="Euteneuer U."/>
            <person name="Pillet L."/>
            <person name="Moustafa A."/>
            <person name="Platzer M."/>
            <person name="Groth M."/>
            <person name="Szafranski K."/>
            <person name="Schliwa M."/>
        </authorList>
    </citation>
    <scope>NUCLEOTIDE SEQUENCE [LARGE SCALE GENOMIC DNA]</scope>
</reference>
<feature type="domain" description="Inner centromere protein ARK-binding" evidence="7">
    <location>
        <begin position="40"/>
        <end position="90"/>
    </location>
</feature>
<dbReference type="InterPro" id="IPR005635">
    <property type="entry name" value="Inner_centromere_prot_ARK-bd"/>
</dbReference>
<protein>
    <recommendedName>
        <fullName evidence="7">Inner centromere protein ARK-binding domain-containing protein</fullName>
    </recommendedName>
</protein>
<keyword evidence="9" id="KW-1185">Reference proteome</keyword>
<evidence type="ECO:0000256" key="4">
    <source>
        <dbReference type="ARBA" id="ARBA00022490"/>
    </source>
</evidence>
<keyword evidence="6" id="KW-0539">Nucleus</keyword>
<name>X6NVC1_RETFI</name>
<evidence type="ECO:0000259" key="7">
    <source>
        <dbReference type="Pfam" id="PF03941"/>
    </source>
</evidence>
<gene>
    <name evidence="8" type="ORF">RFI_06864</name>
</gene>
<comment type="subcellular location">
    <subcellularLocation>
        <location evidence="2">Cytoplasm</location>
        <location evidence="2">Cytoskeleton</location>
        <location evidence="2">Spindle</location>
    </subcellularLocation>
    <subcellularLocation>
        <location evidence="1">Nucleus</location>
    </subcellularLocation>
</comment>
<dbReference type="Proteomes" id="UP000023152">
    <property type="component" value="Unassembled WGS sequence"/>
</dbReference>
<evidence type="ECO:0000313" key="8">
    <source>
        <dbReference type="EMBL" id="ETO30255.1"/>
    </source>
</evidence>
<dbReference type="EMBL" id="ASPP01005589">
    <property type="protein sequence ID" value="ETO30255.1"/>
    <property type="molecule type" value="Genomic_DNA"/>
</dbReference>
<evidence type="ECO:0000256" key="2">
    <source>
        <dbReference type="ARBA" id="ARBA00004186"/>
    </source>
</evidence>
<evidence type="ECO:0000256" key="5">
    <source>
        <dbReference type="ARBA" id="ARBA00023212"/>
    </source>
</evidence>
<dbReference type="AlphaFoldDB" id="X6NVC1"/>
<evidence type="ECO:0000256" key="3">
    <source>
        <dbReference type="ARBA" id="ARBA00010042"/>
    </source>
</evidence>
<evidence type="ECO:0000256" key="6">
    <source>
        <dbReference type="ARBA" id="ARBA00023242"/>
    </source>
</evidence>
<dbReference type="OrthoDB" id="6123at2759"/>
<proteinExistence type="inferred from homology"/>
<comment type="caution">
    <text evidence="8">The sequence shown here is derived from an EMBL/GenBank/DDBJ whole genome shotgun (WGS) entry which is preliminary data.</text>
</comment>
<sequence length="128" mass="15236">MQNALQMNSKPAKSTKYQIMKGVFVLFMILNQIKKNDFTESDNEEKNNQDVALWARSKEYLSVIQEQDTMDPDEIFGPLLLKYCDLESIFREFPQKPRYHQRTKSGDWNEDRVTLMEDDAYKKIMGWK</sequence>
<evidence type="ECO:0000256" key="1">
    <source>
        <dbReference type="ARBA" id="ARBA00004123"/>
    </source>
</evidence>
<keyword evidence="5" id="KW-0206">Cytoskeleton</keyword>
<organism evidence="8 9">
    <name type="scientific">Reticulomyxa filosa</name>
    <dbReference type="NCBI Taxonomy" id="46433"/>
    <lineage>
        <taxon>Eukaryota</taxon>
        <taxon>Sar</taxon>
        <taxon>Rhizaria</taxon>
        <taxon>Retaria</taxon>
        <taxon>Foraminifera</taxon>
        <taxon>Monothalamids</taxon>
        <taxon>Reticulomyxidae</taxon>
        <taxon>Reticulomyxa</taxon>
    </lineage>
</organism>
<evidence type="ECO:0000313" key="9">
    <source>
        <dbReference type="Proteomes" id="UP000023152"/>
    </source>
</evidence>
<accession>X6NVC1</accession>
<dbReference type="Pfam" id="PF03941">
    <property type="entry name" value="INCENP_ARK-bind"/>
    <property type="match status" value="1"/>
</dbReference>